<accession>A0A4Q1DAY5</accession>
<name>A0A4Q1DAY5_9BACT</name>
<dbReference type="AlphaFoldDB" id="A0A4Q1DAY5"/>
<evidence type="ECO:0000256" key="1">
    <source>
        <dbReference type="SAM" id="Coils"/>
    </source>
</evidence>
<evidence type="ECO:0000259" key="2">
    <source>
        <dbReference type="PROSITE" id="PS51688"/>
    </source>
</evidence>
<dbReference type="Proteomes" id="UP000290545">
    <property type="component" value="Unassembled WGS sequence"/>
</dbReference>
<comment type="caution">
    <text evidence="3">The sequence shown here is derived from an EMBL/GenBank/DDBJ whole genome shotgun (WGS) entry which is preliminary data.</text>
</comment>
<evidence type="ECO:0000313" key="4">
    <source>
        <dbReference type="Proteomes" id="UP000290545"/>
    </source>
</evidence>
<dbReference type="EMBL" id="SDHZ01000001">
    <property type="protein sequence ID" value="RXK86581.1"/>
    <property type="molecule type" value="Genomic_DNA"/>
</dbReference>
<dbReference type="InterPro" id="IPR036388">
    <property type="entry name" value="WH-like_DNA-bd_sf"/>
</dbReference>
<proteinExistence type="predicted"/>
<keyword evidence="4" id="KW-1185">Reference proteome</keyword>
<dbReference type="Pfam" id="PF13884">
    <property type="entry name" value="Peptidase_S74"/>
    <property type="match status" value="1"/>
</dbReference>
<evidence type="ECO:0000313" key="3">
    <source>
        <dbReference type="EMBL" id="RXK86581.1"/>
    </source>
</evidence>
<dbReference type="InterPro" id="IPR011049">
    <property type="entry name" value="Serralysin-like_metalloprot_C"/>
</dbReference>
<dbReference type="OrthoDB" id="655912at2"/>
<organism evidence="3 4">
    <name type="scientific">Filimonas effusa</name>
    <dbReference type="NCBI Taxonomy" id="2508721"/>
    <lineage>
        <taxon>Bacteria</taxon>
        <taxon>Pseudomonadati</taxon>
        <taxon>Bacteroidota</taxon>
        <taxon>Chitinophagia</taxon>
        <taxon>Chitinophagales</taxon>
        <taxon>Chitinophagaceae</taxon>
        <taxon>Filimonas</taxon>
    </lineage>
</organism>
<protein>
    <recommendedName>
        <fullName evidence="2">Peptidase S74 domain-containing protein</fullName>
    </recommendedName>
</protein>
<reference evidence="3 4" key="1">
    <citation type="submission" date="2019-01" db="EMBL/GenBank/DDBJ databases">
        <title>Filimonas sp. strain TTM-71.</title>
        <authorList>
            <person name="Chen W.-M."/>
        </authorList>
    </citation>
    <scope>NUCLEOTIDE SEQUENCE [LARGE SCALE GENOMIC DNA]</scope>
    <source>
        <strain evidence="3 4">TTM-71</strain>
    </source>
</reference>
<dbReference type="InterPro" id="IPR030392">
    <property type="entry name" value="S74_ICA"/>
</dbReference>
<dbReference type="Gene3D" id="1.10.10.10">
    <property type="entry name" value="Winged helix-like DNA-binding domain superfamily/Winged helix DNA-binding domain"/>
    <property type="match status" value="1"/>
</dbReference>
<sequence>MRMDLKFYIVFLCLALLMTGRLCAQQLKIGINNTRFDSSAALEIETEKQALLLPRINNLGTIVQTVKDGSLIYFNSAVSAERGFYLRSANTWNLLSSVTSSSGAWQSTGNAGTIGNLNFVGTKDLRPLMFKTNNQLRLFLDSATGNIGFNTQQPVATLHNQGATLFGVKQMGDFSSSGILGAALNTVDSFTVVSIAQNTLNVTRTLPAPTSSVAGRVFIVINQGSIPFKVGTTTLYPATAAAFIWSGSQWLTYGDGVGSGNFTVPYHYVRTATLGMMQGAAENTISQDNIAFGMNALQRNVYGTRNVAIGTNALRMNGASFANIAIGSGALSNGTSGSQNIAIGFNALLNNTGDSSVAIGPGALLSNTTGNCNTGIGYNVLNTVTTGSYNTAIGARALSVAGTTSDYNTVMGFESASGVFSSGNTVFGASALPTLDVAAGYNTAFGYAAGYTDGTTATVTNVTNATAIGAYAQLTNSNTIVLGSQPAQYATNVGVGTYTPAYKLHVNGILAGTGPLSSVSDGRLKQDIRPVAKAMKKIKALRAIVFQWNANATKRRQLETDSLTHFGFMAQEVEKILPQLVYTGKDANRLKTVAYAELVPVLAAAITEQQPELVLLQQKQAGMQQQVKSMEQQLQRIAELLQKK</sequence>
<feature type="coiled-coil region" evidence="1">
    <location>
        <begin position="613"/>
        <end position="643"/>
    </location>
</feature>
<gene>
    <name evidence="3" type="ORF">ESB13_07180</name>
</gene>
<keyword evidence="1" id="KW-0175">Coiled coil</keyword>
<dbReference type="PROSITE" id="PS51688">
    <property type="entry name" value="ICA"/>
    <property type="match status" value="1"/>
</dbReference>
<feature type="domain" description="Peptidase S74" evidence="2">
    <location>
        <begin position="520"/>
        <end position="620"/>
    </location>
</feature>
<dbReference type="Gene3D" id="2.150.10.10">
    <property type="entry name" value="Serralysin-like metalloprotease, C-terminal"/>
    <property type="match status" value="1"/>
</dbReference>